<evidence type="ECO:0000313" key="2">
    <source>
        <dbReference type="EMBL" id="MFC5067673.1"/>
    </source>
</evidence>
<dbReference type="GO" id="GO:0004519">
    <property type="term" value="F:endonuclease activity"/>
    <property type="evidence" value="ECO:0007669"/>
    <property type="project" value="UniProtKB-KW"/>
</dbReference>
<dbReference type="Proteomes" id="UP001595796">
    <property type="component" value="Unassembled WGS sequence"/>
</dbReference>
<evidence type="ECO:0000313" key="3">
    <source>
        <dbReference type="Proteomes" id="UP001595796"/>
    </source>
</evidence>
<dbReference type="InterPro" id="IPR047216">
    <property type="entry name" value="Endonuclease_DUF559_bact"/>
</dbReference>
<dbReference type="InterPro" id="IPR011335">
    <property type="entry name" value="Restrct_endonuc-II-like"/>
</dbReference>
<keyword evidence="2" id="KW-0378">Hydrolase</keyword>
<organism evidence="2 3">
    <name type="scientific">Flaviflagellibacter deserti</name>
    <dbReference type="NCBI Taxonomy" id="2267266"/>
    <lineage>
        <taxon>Bacteria</taxon>
        <taxon>Pseudomonadati</taxon>
        <taxon>Pseudomonadota</taxon>
        <taxon>Alphaproteobacteria</taxon>
        <taxon>Hyphomicrobiales</taxon>
        <taxon>Flaviflagellibacter</taxon>
    </lineage>
</organism>
<proteinExistence type="predicted"/>
<keyword evidence="3" id="KW-1185">Reference proteome</keyword>
<dbReference type="SUPFAM" id="SSF52980">
    <property type="entry name" value="Restriction endonuclease-like"/>
    <property type="match status" value="1"/>
</dbReference>
<dbReference type="PANTHER" id="PTHR38590:SF1">
    <property type="entry name" value="BLL0828 PROTEIN"/>
    <property type="match status" value="1"/>
</dbReference>
<feature type="domain" description="DUF559" evidence="1">
    <location>
        <begin position="7"/>
        <end position="110"/>
    </location>
</feature>
<sequence length="114" mass="13258">MLRDGQKTNLARQLRAELTDCERILWRELRSRRFAGRKFRRQVPIGPYIADFVCLDAKLVIELDGGQHSESARDEIRDAYLKSAGWTVLRFWNNDMLRNREGVLTVISHTLGTV</sequence>
<protein>
    <submittedName>
        <fullName evidence="2">Endonuclease domain-containing protein</fullName>
    </submittedName>
</protein>
<reference evidence="3" key="1">
    <citation type="journal article" date="2019" name="Int. J. Syst. Evol. Microbiol.">
        <title>The Global Catalogue of Microorganisms (GCM) 10K type strain sequencing project: providing services to taxonomists for standard genome sequencing and annotation.</title>
        <authorList>
            <consortium name="The Broad Institute Genomics Platform"/>
            <consortium name="The Broad Institute Genome Sequencing Center for Infectious Disease"/>
            <person name="Wu L."/>
            <person name="Ma J."/>
        </authorList>
    </citation>
    <scope>NUCLEOTIDE SEQUENCE [LARGE SCALE GENOMIC DNA]</scope>
    <source>
        <strain evidence="3">CGMCC 1.16444</strain>
    </source>
</reference>
<name>A0ABV9YXT5_9HYPH</name>
<accession>A0ABV9YXT5</accession>
<gene>
    <name evidence="2" type="ORF">ACFPFW_06545</name>
</gene>
<dbReference type="InterPro" id="IPR007569">
    <property type="entry name" value="DUF559"/>
</dbReference>
<keyword evidence="2" id="KW-0255">Endonuclease</keyword>
<dbReference type="Gene3D" id="3.40.960.10">
    <property type="entry name" value="VSR Endonuclease"/>
    <property type="match status" value="1"/>
</dbReference>
<dbReference type="CDD" id="cd01038">
    <property type="entry name" value="Endonuclease_DUF559"/>
    <property type="match status" value="1"/>
</dbReference>
<dbReference type="EMBL" id="JBHSJF010000005">
    <property type="protein sequence ID" value="MFC5067673.1"/>
    <property type="molecule type" value="Genomic_DNA"/>
</dbReference>
<keyword evidence="2" id="KW-0540">Nuclease</keyword>
<dbReference type="RefSeq" id="WP_114958129.1">
    <property type="nucleotide sequence ID" value="NZ_JBHSJF010000005.1"/>
</dbReference>
<dbReference type="PANTHER" id="PTHR38590">
    <property type="entry name" value="BLL0828 PROTEIN"/>
    <property type="match status" value="1"/>
</dbReference>
<dbReference type="Pfam" id="PF04480">
    <property type="entry name" value="DUF559"/>
    <property type="match status" value="1"/>
</dbReference>
<evidence type="ECO:0000259" key="1">
    <source>
        <dbReference type="Pfam" id="PF04480"/>
    </source>
</evidence>
<comment type="caution">
    <text evidence="2">The sequence shown here is derived from an EMBL/GenBank/DDBJ whole genome shotgun (WGS) entry which is preliminary data.</text>
</comment>